<comment type="caution">
    <text evidence="1">The sequence shown here is derived from an EMBL/GenBank/DDBJ whole genome shotgun (WGS) entry which is preliminary data.</text>
</comment>
<reference evidence="1 2" key="1">
    <citation type="submission" date="2013-02" db="EMBL/GenBank/DDBJ databases">
        <title>A novel strain isolated from Lonar lake, Maharashtra, India.</title>
        <authorList>
            <person name="Singh A."/>
        </authorList>
    </citation>
    <scope>NUCLEOTIDE SEQUENCE [LARGE SCALE GENOMIC DNA]</scope>
    <source>
        <strain evidence="1 2">AK24</strain>
    </source>
</reference>
<dbReference type="RefSeq" id="WP_010852426.1">
    <property type="nucleotide sequence ID" value="NZ_AQHR01000010.1"/>
</dbReference>
<dbReference type="Proteomes" id="UP000013909">
    <property type="component" value="Unassembled WGS sequence"/>
</dbReference>
<gene>
    <name evidence="1" type="ORF">ADIS_0274</name>
</gene>
<accession>R7ZYY6</accession>
<proteinExistence type="predicted"/>
<name>R7ZYY6_9BACT</name>
<dbReference type="AlphaFoldDB" id="R7ZYY6"/>
<evidence type="ECO:0000313" key="2">
    <source>
        <dbReference type="Proteomes" id="UP000013909"/>
    </source>
</evidence>
<dbReference type="EMBL" id="AQHR01000010">
    <property type="protein sequence ID" value="EON79269.1"/>
    <property type="molecule type" value="Genomic_DNA"/>
</dbReference>
<dbReference type="OrthoDB" id="995454at2"/>
<evidence type="ECO:0000313" key="1">
    <source>
        <dbReference type="EMBL" id="EON79269.1"/>
    </source>
</evidence>
<evidence type="ECO:0008006" key="3">
    <source>
        <dbReference type="Google" id="ProtNLM"/>
    </source>
</evidence>
<protein>
    <recommendedName>
        <fullName evidence="3">DUF4276 family protein</fullName>
    </recommendedName>
</protein>
<dbReference type="STRING" id="1232681.ADIS_0274"/>
<keyword evidence="2" id="KW-1185">Reference proteome</keyword>
<organism evidence="1 2">
    <name type="scientific">Lunatimonas lonarensis</name>
    <dbReference type="NCBI Taxonomy" id="1232681"/>
    <lineage>
        <taxon>Bacteria</taxon>
        <taxon>Pseudomonadati</taxon>
        <taxon>Bacteroidota</taxon>
        <taxon>Cytophagia</taxon>
        <taxon>Cytophagales</taxon>
        <taxon>Cyclobacteriaceae</taxon>
    </lineage>
</organism>
<sequence>MKLGFILECGPQGADLKVCKNLVGRIRPADEFVAITLDNKPKLISGCGEAAKQLIKSGCETVYIIWDLFPDWRDDRTRPCMKEDRDNIFDSLNAAQVPLDRVHLVCIEQELESWLIADGRAISSFLSTQTRQVTIGHERRPDQVQNPKKKLNRHFTQSRGGSFNYIDYMHAEKLVALIPDFQKLKKSETFKRFYFKLTGTQLT</sequence>